<dbReference type="Proteomes" id="UP000553888">
    <property type="component" value="Unassembled WGS sequence"/>
</dbReference>
<feature type="compositionally biased region" description="Low complexity" evidence="3">
    <location>
        <begin position="272"/>
        <end position="296"/>
    </location>
</feature>
<feature type="domain" description="Phospholipid/glycerol acyltransferase" evidence="4">
    <location>
        <begin position="51"/>
        <end position="170"/>
    </location>
</feature>
<dbReference type="PANTHER" id="PTHR10434">
    <property type="entry name" value="1-ACYL-SN-GLYCEROL-3-PHOSPHATE ACYLTRANSFERASE"/>
    <property type="match status" value="1"/>
</dbReference>
<dbReference type="SMART" id="SM00563">
    <property type="entry name" value="PlsC"/>
    <property type="match status" value="1"/>
</dbReference>
<dbReference type="PANTHER" id="PTHR10434:SF11">
    <property type="entry name" value="1-ACYL-SN-GLYCEROL-3-PHOSPHATE ACYLTRANSFERASE"/>
    <property type="match status" value="1"/>
</dbReference>
<accession>A0A852YDA5</accession>
<evidence type="ECO:0000256" key="3">
    <source>
        <dbReference type="SAM" id="MobiDB-lite"/>
    </source>
</evidence>
<keyword evidence="2 5" id="KW-0012">Acyltransferase</keyword>
<keyword evidence="6" id="KW-1185">Reference proteome</keyword>
<dbReference type="CDD" id="cd07989">
    <property type="entry name" value="LPLAT_AGPAT-like"/>
    <property type="match status" value="1"/>
</dbReference>
<proteinExistence type="predicted"/>
<dbReference type="InterPro" id="IPR002123">
    <property type="entry name" value="Plipid/glycerol_acylTrfase"/>
</dbReference>
<evidence type="ECO:0000256" key="2">
    <source>
        <dbReference type="ARBA" id="ARBA00023315"/>
    </source>
</evidence>
<feature type="compositionally biased region" description="Basic residues" evidence="3">
    <location>
        <begin position="251"/>
        <end position="271"/>
    </location>
</feature>
<keyword evidence="1 5" id="KW-0808">Transferase</keyword>
<comment type="caution">
    <text evidence="5">The sequence shown here is derived from an EMBL/GenBank/DDBJ whole genome shotgun (WGS) entry which is preliminary data.</text>
</comment>
<gene>
    <name evidence="5" type="ORF">BJ979_000243</name>
</gene>
<protein>
    <submittedName>
        <fullName evidence="5">1-acyl-sn-glycerol-3-phosphate acyltransferase</fullName>
        <ecNumber evidence="5">2.3.1.51</ecNumber>
    </submittedName>
</protein>
<dbReference type="GO" id="GO:0003841">
    <property type="term" value="F:1-acylglycerol-3-phosphate O-acyltransferase activity"/>
    <property type="evidence" value="ECO:0007669"/>
    <property type="project" value="UniProtKB-EC"/>
</dbReference>
<dbReference type="EMBL" id="JACBZY010000001">
    <property type="protein sequence ID" value="NYG97617.1"/>
    <property type="molecule type" value="Genomic_DNA"/>
</dbReference>
<evidence type="ECO:0000259" key="4">
    <source>
        <dbReference type="SMART" id="SM00563"/>
    </source>
</evidence>
<evidence type="ECO:0000256" key="1">
    <source>
        <dbReference type="ARBA" id="ARBA00022679"/>
    </source>
</evidence>
<dbReference type="AlphaFoldDB" id="A0A852YDA5"/>
<sequence>MAAMKRDRFTSRPQAAARFVAQRLILKPVVWTVTDVTVIGREKVKKLDGSFVVVANHSSHLDAPLIMGGLPWKQARTLSTGVAADYFFDVWWRRGLTKLFFNAFAVERAGGQRRGESAKVLVQRGVSLLVFPEATRSRDGGRTLGAFNPGAAAIARSVGAPCVPIALIGAGLAHPRGSKWPGPGRMPVGVVIGDPMTPIGDESAADFMERVRDEIARMIVAERDGVLGEEVATELHGIAPGVAPIAPPPRPAKKPQAAKKPKTAGILRRKAGAASAAPAPQAPETPTSETPEGTAR</sequence>
<organism evidence="5 6">
    <name type="scientific">Schumannella luteola</name>
    <dbReference type="NCBI Taxonomy" id="472059"/>
    <lineage>
        <taxon>Bacteria</taxon>
        <taxon>Bacillati</taxon>
        <taxon>Actinomycetota</taxon>
        <taxon>Actinomycetes</taxon>
        <taxon>Micrococcales</taxon>
        <taxon>Microbacteriaceae</taxon>
        <taxon>Schumannella</taxon>
    </lineage>
</organism>
<evidence type="ECO:0000313" key="6">
    <source>
        <dbReference type="Proteomes" id="UP000553888"/>
    </source>
</evidence>
<dbReference type="EC" id="2.3.1.51" evidence="5"/>
<dbReference type="RefSeq" id="WP_179564410.1">
    <property type="nucleotide sequence ID" value="NZ_JACBZY010000001.1"/>
</dbReference>
<dbReference type="Pfam" id="PF01553">
    <property type="entry name" value="Acyltransferase"/>
    <property type="match status" value="1"/>
</dbReference>
<name>A0A852YDA5_9MICO</name>
<reference evidence="5 6" key="1">
    <citation type="submission" date="2020-07" db="EMBL/GenBank/DDBJ databases">
        <title>Sequencing the genomes of 1000 actinobacteria strains.</title>
        <authorList>
            <person name="Klenk H.-P."/>
        </authorList>
    </citation>
    <scope>NUCLEOTIDE SEQUENCE [LARGE SCALE GENOMIC DNA]</scope>
    <source>
        <strain evidence="5 6">DSM 23141</strain>
    </source>
</reference>
<dbReference type="SUPFAM" id="SSF69593">
    <property type="entry name" value="Glycerol-3-phosphate (1)-acyltransferase"/>
    <property type="match status" value="1"/>
</dbReference>
<dbReference type="GO" id="GO:0006654">
    <property type="term" value="P:phosphatidic acid biosynthetic process"/>
    <property type="evidence" value="ECO:0007669"/>
    <property type="project" value="TreeGrafter"/>
</dbReference>
<feature type="region of interest" description="Disordered" evidence="3">
    <location>
        <begin position="240"/>
        <end position="296"/>
    </location>
</feature>
<evidence type="ECO:0000313" key="5">
    <source>
        <dbReference type="EMBL" id="NYG97617.1"/>
    </source>
</evidence>